<comment type="caution">
    <text evidence="1">The sequence shown here is derived from an EMBL/GenBank/DDBJ whole genome shotgun (WGS) entry which is preliminary data.</text>
</comment>
<dbReference type="InterPro" id="IPR021475">
    <property type="entry name" value="Pants/Emi1-like"/>
</dbReference>
<dbReference type="Pfam" id="PF11326">
    <property type="entry name" value="PANTS-like"/>
    <property type="match status" value="1"/>
</dbReference>
<organism evidence="1 2">
    <name type="scientific">Pholiota conissans</name>
    <dbReference type="NCBI Taxonomy" id="109636"/>
    <lineage>
        <taxon>Eukaryota</taxon>
        <taxon>Fungi</taxon>
        <taxon>Dikarya</taxon>
        <taxon>Basidiomycota</taxon>
        <taxon>Agaricomycotina</taxon>
        <taxon>Agaricomycetes</taxon>
        <taxon>Agaricomycetidae</taxon>
        <taxon>Agaricales</taxon>
        <taxon>Agaricineae</taxon>
        <taxon>Strophariaceae</taxon>
        <taxon>Pholiota</taxon>
    </lineage>
</organism>
<dbReference type="PANTHER" id="PTHR28052">
    <property type="entry name" value="UPF0545 PROTEIN C22ORF39"/>
    <property type="match status" value="1"/>
</dbReference>
<dbReference type="OrthoDB" id="2017405at2759"/>
<name>A0A9P5Z4U6_9AGAR</name>
<protein>
    <submittedName>
        <fullName evidence="1">Uncharacterized protein</fullName>
    </submittedName>
</protein>
<sequence length="139" mass="16463">MSKVEFKKAVEQEEARLRILHPTPDDIPGCISVFDDYLACSVIRNQVKSLYRYGRRSNCDAKFEEFKFCLTLKVMHPEEQREAWIRRRAEWWAKRRVEKSSEDVWDLREQPLPNFPKPITAELMRESGFGIETITPDLS</sequence>
<evidence type="ECO:0000313" key="2">
    <source>
        <dbReference type="Proteomes" id="UP000807469"/>
    </source>
</evidence>
<dbReference type="Proteomes" id="UP000807469">
    <property type="component" value="Unassembled WGS sequence"/>
</dbReference>
<dbReference type="EMBL" id="MU155177">
    <property type="protein sequence ID" value="KAF9481542.1"/>
    <property type="molecule type" value="Genomic_DNA"/>
</dbReference>
<accession>A0A9P5Z4U6</accession>
<reference evidence="1" key="1">
    <citation type="submission" date="2020-11" db="EMBL/GenBank/DDBJ databases">
        <authorList>
            <consortium name="DOE Joint Genome Institute"/>
            <person name="Ahrendt S."/>
            <person name="Riley R."/>
            <person name="Andreopoulos W."/>
            <person name="Labutti K."/>
            <person name="Pangilinan J."/>
            <person name="Ruiz-Duenas F.J."/>
            <person name="Barrasa J.M."/>
            <person name="Sanchez-Garcia M."/>
            <person name="Camarero S."/>
            <person name="Miyauchi S."/>
            <person name="Serrano A."/>
            <person name="Linde D."/>
            <person name="Babiker R."/>
            <person name="Drula E."/>
            <person name="Ayuso-Fernandez I."/>
            <person name="Pacheco R."/>
            <person name="Padilla G."/>
            <person name="Ferreira P."/>
            <person name="Barriuso J."/>
            <person name="Kellner H."/>
            <person name="Castanera R."/>
            <person name="Alfaro M."/>
            <person name="Ramirez L."/>
            <person name="Pisabarro A.G."/>
            <person name="Kuo A."/>
            <person name="Tritt A."/>
            <person name="Lipzen A."/>
            <person name="He G."/>
            <person name="Yan M."/>
            <person name="Ng V."/>
            <person name="Cullen D."/>
            <person name="Martin F."/>
            <person name="Rosso M.-N."/>
            <person name="Henrissat B."/>
            <person name="Hibbett D."/>
            <person name="Martinez A.T."/>
            <person name="Grigoriev I.V."/>
        </authorList>
    </citation>
    <scope>NUCLEOTIDE SEQUENCE</scope>
    <source>
        <strain evidence="1">CIRM-BRFM 674</strain>
    </source>
</reference>
<dbReference type="AlphaFoldDB" id="A0A9P5Z4U6"/>
<gene>
    <name evidence="1" type="ORF">BDN70DRAFT_876198</name>
</gene>
<dbReference type="PANTHER" id="PTHR28052:SF1">
    <property type="entry name" value="UPF0545 PROTEIN C22ORF39"/>
    <property type="match status" value="1"/>
</dbReference>
<proteinExistence type="predicted"/>
<keyword evidence="2" id="KW-1185">Reference proteome</keyword>
<evidence type="ECO:0000313" key="1">
    <source>
        <dbReference type="EMBL" id="KAF9481542.1"/>
    </source>
</evidence>